<evidence type="ECO:0000256" key="6">
    <source>
        <dbReference type="SAM" id="Phobius"/>
    </source>
</evidence>
<reference evidence="7" key="1">
    <citation type="journal article" date="2021" name="IMA Fungus">
        <title>Genomic characterization of three marine fungi, including Emericellopsis atlantica sp. nov. with signatures of a generalist lifestyle and marine biomass degradation.</title>
        <authorList>
            <person name="Hagestad O.C."/>
            <person name="Hou L."/>
            <person name="Andersen J.H."/>
            <person name="Hansen E.H."/>
            <person name="Altermark B."/>
            <person name="Li C."/>
            <person name="Kuhnert E."/>
            <person name="Cox R.J."/>
            <person name="Crous P.W."/>
            <person name="Spatafora J.W."/>
            <person name="Lail K."/>
            <person name="Amirebrahimi M."/>
            <person name="Lipzen A."/>
            <person name="Pangilinan J."/>
            <person name="Andreopoulos W."/>
            <person name="Hayes R.D."/>
            <person name="Ng V."/>
            <person name="Grigoriev I.V."/>
            <person name="Jackson S.A."/>
            <person name="Sutton T.D.S."/>
            <person name="Dobson A.D.W."/>
            <person name="Rama T."/>
        </authorList>
    </citation>
    <scope>NUCLEOTIDE SEQUENCE</scope>
    <source>
        <strain evidence="7">TS7</strain>
    </source>
</reference>
<dbReference type="SUPFAM" id="SSF50965">
    <property type="entry name" value="Galactose oxidase, central domain"/>
    <property type="match status" value="1"/>
</dbReference>
<evidence type="ECO:0000256" key="2">
    <source>
        <dbReference type="ARBA" id="ARBA00022692"/>
    </source>
</evidence>
<dbReference type="RefSeq" id="XP_046113437.1">
    <property type="nucleotide sequence ID" value="XM_046260230.1"/>
</dbReference>
<dbReference type="GO" id="GO:0016020">
    <property type="term" value="C:membrane"/>
    <property type="evidence" value="ECO:0007669"/>
    <property type="project" value="UniProtKB-SubCell"/>
</dbReference>
<evidence type="ECO:0000313" key="8">
    <source>
        <dbReference type="Proteomes" id="UP000887229"/>
    </source>
</evidence>
<keyword evidence="3 6" id="KW-1133">Transmembrane helix</keyword>
<evidence type="ECO:0000313" key="7">
    <source>
        <dbReference type="EMBL" id="KAG9249513.1"/>
    </source>
</evidence>
<dbReference type="InterPro" id="IPR011043">
    <property type="entry name" value="Gal_Oxase/kelch_b-propeller"/>
</dbReference>
<feature type="region of interest" description="Disordered" evidence="5">
    <location>
        <begin position="496"/>
        <end position="576"/>
    </location>
</feature>
<feature type="region of interest" description="Disordered" evidence="5">
    <location>
        <begin position="588"/>
        <end position="621"/>
    </location>
</feature>
<feature type="region of interest" description="Disordered" evidence="5">
    <location>
        <begin position="463"/>
        <end position="483"/>
    </location>
</feature>
<feature type="region of interest" description="Disordered" evidence="5">
    <location>
        <begin position="328"/>
        <end position="354"/>
    </location>
</feature>
<feature type="compositionally biased region" description="Low complexity" evidence="5">
    <location>
        <begin position="664"/>
        <end position="674"/>
    </location>
</feature>
<dbReference type="InterPro" id="IPR051694">
    <property type="entry name" value="Immunoregulatory_rcpt-like"/>
</dbReference>
<gene>
    <name evidence="7" type="ORF">F5Z01DRAFT_495158</name>
</gene>
<dbReference type="OrthoDB" id="5352000at2759"/>
<feature type="compositionally biased region" description="Low complexity" evidence="5">
    <location>
        <begin position="727"/>
        <end position="736"/>
    </location>
</feature>
<dbReference type="EMBL" id="MU251304">
    <property type="protein sequence ID" value="KAG9249513.1"/>
    <property type="molecule type" value="Genomic_DNA"/>
</dbReference>
<evidence type="ECO:0000256" key="3">
    <source>
        <dbReference type="ARBA" id="ARBA00022989"/>
    </source>
</evidence>
<evidence type="ECO:0000256" key="1">
    <source>
        <dbReference type="ARBA" id="ARBA00004167"/>
    </source>
</evidence>
<dbReference type="Proteomes" id="UP000887229">
    <property type="component" value="Unassembled WGS sequence"/>
</dbReference>
<protein>
    <submittedName>
        <fullName evidence="7">Pre-mRNA splicing factor CLF1</fullName>
    </submittedName>
</protein>
<dbReference type="GO" id="GO:0071944">
    <property type="term" value="C:cell periphery"/>
    <property type="evidence" value="ECO:0007669"/>
    <property type="project" value="UniProtKB-ARBA"/>
</dbReference>
<sequence>MGQPEPPSSLDNSCSVIHDNTLYVYTPEAFLSIRLEEGAEWEELSYGESVEGATCVGASPPDPDAAGFWVVGGVGGSTGLQKYTFSSGEWSSPSPRDDVVKDRQHHSSVYIKANDEILVFAGTRDGSASATLETFSIDASEPYGVSSHDPNGAPNAVRPYLLSWTDADALMVGGGAENTKVFLFNPTAGWRDFGASLADPLTKDATQVGAALAHGSDGSQNLYLFDMSESPNKVTRAVLQDGSGTPILNSPTLFERSLETRQDDNAWPSYNDTLAPETTRQNFGMAQGSDGMIVFTGGNDQEPLGMFNGLENKWMNATGLLVEEEIKAQSLSSSSTGTSTTSTSISTSTESSFMSTTMSTATSTSTDISSTLSETAAATTTDAAADGSNDQDSDDGGLGTGVVLGITLGSIFAFLVILALALFCLRRRKLKHHKAAGTTGGDGDQDRSIMPEKNPAMFTDIPQKPPPSPGHFRGHNPQGSADSYSSMAILMGRMNQPKGSARKGSNESGRHSVASLHKHFKSTISKPIPQDDSNPILGDERNGTSDPDAMEPQSRNRNLVPTNADGTRRSSGWNRYWSGGSSLQILGFGGKRNTSASDQSSQYSQSSGQNPSRTTQDSATVPPLNFGGMTAMNRVNSGSPVVTGHGHKLPFGEGIPVKIERPSSRASSGGYSSGIPESVNEAWDPTGSDAREKSWGHDRAPSSVYNSGFNFGTALAPSDAKRPSPPSGVSQQPQLSMASKSSDMSWLNLGDQNRDQNRYTQWPATGPSQS</sequence>
<keyword evidence="4 6" id="KW-0472">Membrane</keyword>
<feature type="compositionally biased region" description="Basic and acidic residues" evidence="5">
    <location>
        <begin position="689"/>
        <end position="700"/>
    </location>
</feature>
<keyword evidence="8" id="KW-1185">Reference proteome</keyword>
<dbReference type="AlphaFoldDB" id="A0A9P7ZDL4"/>
<feature type="transmembrane region" description="Helical" evidence="6">
    <location>
        <begin position="402"/>
        <end position="425"/>
    </location>
</feature>
<feature type="compositionally biased region" description="Low complexity" evidence="5">
    <location>
        <begin position="330"/>
        <end position="354"/>
    </location>
</feature>
<accession>A0A9P7ZDL4</accession>
<proteinExistence type="predicted"/>
<feature type="region of interest" description="Disordered" evidence="5">
    <location>
        <begin position="644"/>
        <end position="770"/>
    </location>
</feature>
<comment type="subcellular location">
    <subcellularLocation>
        <location evidence="1">Membrane</location>
        <topology evidence="1">Single-pass membrane protein</topology>
    </subcellularLocation>
</comment>
<feature type="compositionally biased region" description="Polar residues" evidence="5">
    <location>
        <begin position="758"/>
        <end position="770"/>
    </location>
</feature>
<evidence type="ECO:0000256" key="5">
    <source>
        <dbReference type="SAM" id="MobiDB-lite"/>
    </source>
</evidence>
<keyword evidence="2 6" id="KW-0812">Transmembrane</keyword>
<organism evidence="7 8">
    <name type="scientific">Emericellopsis atlantica</name>
    <dbReference type="NCBI Taxonomy" id="2614577"/>
    <lineage>
        <taxon>Eukaryota</taxon>
        <taxon>Fungi</taxon>
        <taxon>Dikarya</taxon>
        <taxon>Ascomycota</taxon>
        <taxon>Pezizomycotina</taxon>
        <taxon>Sordariomycetes</taxon>
        <taxon>Hypocreomycetidae</taxon>
        <taxon>Hypocreales</taxon>
        <taxon>Bionectriaceae</taxon>
        <taxon>Emericellopsis</taxon>
    </lineage>
</organism>
<feature type="region of interest" description="Disordered" evidence="5">
    <location>
        <begin position="433"/>
        <end position="452"/>
    </location>
</feature>
<dbReference type="GeneID" id="70291133"/>
<dbReference type="PANTHER" id="PTHR15549:SF30">
    <property type="entry name" value="MID2 DOMAIN-CONTAINING PROTEIN"/>
    <property type="match status" value="1"/>
</dbReference>
<feature type="compositionally biased region" description="Low complexity" evidence="5">
    <location>
        <begin position="595"/>
        <end position="612"/>
    </location>
</feature>
<name>A0A9P7ZDL4_9HYPO</name>
<evidence type="ECO:0000256" key="4">
    <source>
        <dbReference type="ARBA" id="ARBA00023136"/>
    </source>
</evidence>
<dbReference type="PANTHER" id="PTHR15549">
    <property type="entry name" value="PAIRED IMMUNOGLOBULIN-LIKE TYPE 2 RECEPTOR"/>
    <property type="match status" value="1"/>
</dbReference>
<feature type="compositionally biased region" description="Polar residues" evidence="5">
    <location>
        <begin position="553"/>
        <end position="576"/>
    </location>
</feature>
<comment type="caution">
    <text evidence="7">The sequence shown here is derived from an EMBL/GenBank/DDBJ whole genome shotgun (WGS) entry which is preliminary data.</text>
</comment>